<keyword evidence="8" id="KW-0547">Nucleotide-binding</keyword>
<keyword evidence="11 14" id="KW-1133">Transmembrane helix</keyword>
<dbReference type="GO" id="GO:0005886">
    <property type="term" value="C:plasma membrane"/>
    <property type="evidence" value="ECO:0007669"/>
    <property type="project" value="UniProtKB-SubCell"/>
</dbReference>
<dbReference type="InterPro" id="IPR003594">
    <property type="entry name" value="HATPase_dom"/>
</dbReference>
<feature type="domain" description="HAMP" evidence="16">
    <location>
        <begin position="341"/>
        <end position="393"/>
    </location>
</feature>
<dbReference type="EMBL" id="JACJKS010000004">
    <property type="protein sequence ID" value="MBM6947790.1"/>
    <property type="molecule type" value="Genomic_DNA"/>
</dbReference>
<keyword evidence="12" id="KW-0902">Two-component regulatory system</keyword>
<dbReference type="Pfam" id="PF02743">
    <property type="entry name" value="dCache_1"/>
    <property type="match status" value="1"/>
</dbReference>
<dbReference type="InterPro" id="IPR050640">
    <property type="entry name" value="Bact_2-comp_sensor_kinase"/>
</dbReference>
<evidence type="ECO:0000256" key="2">
    <source>
        <dbReference type="ARBA" id="ARBA00004651"/>
    </source>
</evidence>
<dbReference type="GO" id="GO:0005524">
    <property type="term" value="F:ATP binding"/>
    <property type="evidence" value="ECO:0007669"/>
    <property type="project" value="UniProtKB-KW"/>
</dbReference>
<dbReference type="Gene3D" id="6.10.340.10">
    <property type="match status" value="1"/>
</dbReference>
<reference evidence="17" key="1">
    <citation type="submission" date="2020-08" db="EMBL/GenBank/DDBJ databases">
        <authorList>
            <person name="Cejkova D."/>
            <person name="Kubasova T."/>
            <person name="Jahodarova E."/>
            <person name="Rychlik I."/>
        </authorList>
    </citation>
    <scope>NUCLEOTIDE SEQUENCE</scope>
    <source>
        <strain evidence="17">An582</strain>
    </source>
</reference>
<dbReference type="InterPro" id="IPR036890">
    <property type="entry name" value="HATPase_C_sf"/>
</dbReference>
<accession>A0A938X975</accession>
<feature type="transmembrane region" description="Helical" evidence="14">
    <location>
        <begin position="320"/>
        <end position="339"/>
    </location>
</feature>
<comment type="catalytic activity">
    <reaction evidence="1">
        <text>ATP + protein L-histidine = ADP + protein N-phospho-L-histidine.</text>
        <dbReference type="EC" id="2.7.13.3"/>
    </reaction>
</comment>
<dbReference type="AlphaFoldDB" id="A0A938X975"/>
<evidence type="ECO:0000256" key="4">
    <source>
        <dbReference type="ARBA" id="ARBA00022475"/>
    </source>
</evidence>
<gene>
    <name evidence="17" type="ORF">H6A20_03800</name>
</gene>
<dbReference type="Pfam" id="PF06580">
    <property type="entry name" value="His_kinase"/>
    <property type="match status" value="1"/>
</dbReference>
<dbReference type="Gene3D" id="3.30.565.10">
    <property type="entry name" value="Histidine kinase-like ATPase, C-terminal domain"/>
    <property type="match status" value="1"/>
</dbReference>
<evidence type="ECO:0000256" key="13">
    <source>
        <dbReference type="ARBA" id="ARBA00023136"/>
    </source>
</evidence>
<protein>
    <recommendedName>
        <fullName evidence="3">histidine kinase</fullName>
        <ecNumber evidence="3">2.7.13.3</ecNumber>
    </recommendedName>
</protein>
<evidence type="ECO:0000313" key="18">
    <source>
        <dbReference type="Proteomes" id="UP000705508"/>
    </source>
</evidence>
<comment type="caution">
    <text evidence="17">The sequence shown here is derived from an EMBL/GenBank/DDBJ whole genome shotgun (WGS) entry which is preliminary data.</text>
</comment>
<evidence type="ECO:0000256" key="14">
    <source>
        <dbReference type="SAM" id="Phobius"/>
    </source>
</evidence>
<dbReference type="GO" id="GO:0000155">
    <property type="term" value="F:phosphorelay sensor kinase activity"/>
    <property type="evidence" value="ECO:0007669"/>
    <property type="project" value="InterPro"/>
</dbReference>
<dbReference type="Proteomes" id="UP000705508">
    <property type="component" value="Unassembled WGS sequence"/>
</dbReference>
<dbReference type="CDD" id="cd06225">
    <property type="entry name" value="HAMP"/>
    <property type="match status" value="1"/>
</dbReference>
<keyword evidence="6" id="KW-0808">Transferase</keyword>
<keyword evidence="4" id="KW-1003">Cell membrane</keyword>
<dbReference type="PROSITE" id="PS50885">
    <property type="entry name" value="HAMP"/>
    <property type="match status" value="1"/>
</dbReference>
<dbReference type="SUPFAM" id="SSF158472">
    <property type="entry name" value="HAMP domain-like"/>
    <property type="match status" value="1"/>
</dbReference>
<proteinExistence type="predicted"/>
<evidence type="ECO:0000313" key="17">
    <source>
        <dbReference type="EMBL" id="MBM6947790.1"/>
    </source>
</evidence>
<comment type="subcellular location">
    <subcellularLocation>
        <location evidence="2">Cell membrane</location>
        <topology evidence="2">Multi-pass membrane protein</topology>
    </subcellularLocation>
</comment>
<dbReference type="PANTHER" id="PTHR34220:SF11">
    <property type="entry name" value="SENSOR PROTEIN KINASE HPTS"/>
    <property type="match status" value="1"/>
</dbReference>
<dbReference type="InterPro" id="IPR005467">
    <property type="entry name" value="His_kinase_dom"/>
</dbReference>
<evidence type="ECO:0000259" key="15">
    <source>
        <dbReference type="PROSITE" id="PS50109"/>
    </source>
</evidence>
<dbReference type="RefSeq" id="WP_204905843.1">
    <property type="nucleotide sequence ID" value="NZ_JACJKS010000004.1"/>
</dbReference>
<dbReference type="InterPro" id="IPR033479">
    <property type="entry name" value="dCache_1"/>
</dbReference>
<keyword evidence="5" id="KW-0597">Phosphoprotein</keyword>
<evidence type="ECO:0000256" key="3">
    <source>
        <dbReference type="ARBA" id="ARBA00012438"/>
    </source>
</evidence>
<dbReference type="InterPro" id="IPR010559">
    <property type="entry name" value="Sig_transdc_His_kin_internal"/>
</dbReference>
<evidence type="ECO:0000256" key="10">
    <source>
        <dbReference type="ARBA" id="ARBA00022840"/>
    </source>
</evidence>
<reference evidence="17" key="2">
    <citation type="journal article" date="2021" name="Sci. Rep.">
        <title>The distribution of antibiotic resistance genes in chicken gut microbiota commensals.</title>
        <authorList>
            <person name="Juricova H."/>
            <person name="Matiasovicova J."/>
            <person name="Kubasova T."/>
            <person name="Cejkova D."/>
            <person name="Rychlik I."/>
        </authorList>
    </citation>
    <scope>NUCLEOTIDE SEQUENCE</scope>
    <source>
        <strain evidence="17">An582</strain>
    </source>
</reference>
<dbReference type="CDD" id="cd18773">
    <property type="entry name" value="PDC1_HK_sensor"/>
    <property type="match status" value="1"/>
</dbReference>
<dbReference type="PANTHER" id="PTHR34220">
    <property type="entry name" value="SENSOR HISTIDINE KINASE YPDA"/>
    <property type="match status" value="1"/>
</dbReference>
<keyword evidence="10" id="KW-0067">ATP-binding</keyword>
<evidence type="ECO:0000256" key="8">
    <source>
        <dbReference type="ARBA" id="ARBA00022741"/>
    </source>
</evidence>
<dbReference type="SMART" id="SM00304">
    <property type="entry name" value="HAMP"/>
    <property type="match status" value="1"/>
</dbReference>
<sequence>MKKFDWKKTRLYKLKEWIDTQRRERYISLFTKSVAAMIVIGVLSLMLMGMAIYNAYQGSLQTLMLSNMYRTTLTIGRNIHSLLDEMEENTTYLYSAQSEDYGYIYELLADSSVGSDKKTAEINDMLRNILYRNQYIDHVFLIFPDGEICSAMRSPERMVNTYVIGQWYEETYTEHSRKMQLLPVHQADYYMGTRERDFTISRNIMNTSTIESASGEILGTLYIDISQDFLDNIIHETRLEDGSQIYIVDQKRREFAYNPYEGQEEDDLLSFLEHMDGRYQYIKAEGDYYIYSEVPGTDWLVIEKISSHHLEDSYQAIRNMTLLIILGSAVVLIVVYYFYSKRSSQPIRNLAGAMESIEQGNLDTRVAVRSNDEISYLARGLNQMTENLQAHIKRVYIAEIRQREAEIEALKTQIQPHYLYNTLDVIRMMAVTHDDGETAEMIDGLSGQLKYLMGRAKDMVSLRDEIENVRNYFKIIRIRYENRFSLEVNVGDDIMDLQVPQLILQPVVENAVKHGLKGKKGEGVVAIQASVEQDALEITVMDNGTGMTPERLEYVQQVLESHETETHVKSRRASIGIKNVYDRIRMIFGDQYHIQISSFEGIGTIVKYRLPVIRPEEETEQEDGHV</sequence>
<evidence type="ECO:0000256" key="7">
    <source>
        <dbReference type="ARBA" id="ARBA00022692"/>
    </source>
</evidence>
<dbReference type="Pfam" id="PF00672">
    <property type="entry name" value="HAMP"/>
    <property type="match status" value="1"/>
</dbReference>
<dbReference type="PROSITE" id="PS50109">
    <property type="entry name" value="HIS_KIN"/>
    <property type="match status" value="1"/>
</dbReference>
<evidence type="ECO:0000256" key="12">
    <source>
        <dbReference type="ARBA" id="ARBA00023012"/>
    </source>
</evidence>
<dbReference type="SUPFAM" id="SSF55874">
    <property type="entry name" value="ATPase domain of HSP90 chaperone/DNA topoisomerase II/histidine kinase"/>
    <property type="match status" value="1"/>
</dbReference>
<evidence type="ECO:0000256" key="6">
    <source>
        <dbReference type="ARBA" id="ARBA00022679"/>
    </source>
</evidence>
<dbReference type="EC" id="2.7.13.3" evidence="3"/>
<name>A0A938X975_9CLOT</name>
<evidence type="ECO:0000256" key="5">
    <source>
        <dbReference type="ARBA" id="ARBA00022553"/>
    </source>
</evidence>
<keyword evidence="9 17" id="KW-0418">Kinase</keyword>
<dbReference type="SMART" id="SM00387">
    <property type="entry name" value="HATPase_c"/>
    <property type="match status" value="1"/>
</dbReference>
<dbReference type="InterPro" id="IPR003660">
    <property type="entry name" value="HAMP_dom"/>
</dbReference>
<feature type="transmembrane region" description="Helical" evidence="14">
    <location>
        <begin position="34"/>
        <end position="56"/>
    </location>
</feature>
<organism evidence="17 18">
    <name type="scientific">Mordavella massiliensis</name>
    <dbReference type="NCBI Taxonomy" id="1871024"/>
    <lineage>
        <taxon>Bacteria</taxon>
        <taxon>Bacillati</taxon>
        <taxon>Bacillota</taxon>
        <taxon>Clostridia</taxon>
        <taxon>Eubacteriales</taxon>
        <taxon>Clostridiaceae</taxon>
        <taxon>Mordavella</taxon>
    </lineage>
</organism>
<dbReference type="Pfam" id="PF02518">
    <property type="entry name" value="HATPase_c"/>
    <property type="match status" value="1"/>
</dbReference>
<evidence type="ECO:0000259" key="16">
    <source>
        <dbReference type="PROSITE" id="PS50885"/>
    </source>
</evidence>
<keyword evidence="7 14" id="KW-0812">Transmembrane</keyword>
<keyword evidence="13 14" id="KW-0472">Membrane</keyword>
<evidence type="ECO:0000256" key="1">
    <source>
        <dbReference type="ARBA" id="ARBA00000085"/>
    </source>
</evidence>
<evidence type="ECO:0000256" key="9">
    <source>
        <dbReference type="ARBA" id="ARBA00022777"/>
    </source>
</evidence>
<feature type="domain" description="Histidine kinase" evidence="15">
    <location>
        <begin position="414"/>
        <end position="614"/>
    </location>
</feature>
<evidence type="ECO:0000256" key="11">
    <source>
        <dbReference type="ARBA" id="ARBA00022989"/>
    </source>
</evidence>